<dbReference type="InterPro" id="IPR036388">
    <property type="entry name" value="WH-like_DNA-bd_sf"/>
</dbReference>
<dbReference type="InterPro" id="IPR007624">
    <property type="entry name" value="RNA_pol_sigma70_r3"/>
</dbReference>
<dbReference type="Pfam" id="PF04539">
    <property type="entry name" value="Sigma70_r3"/>
    <property type="match status" value="1"/>
</dbReference>
<evidence type="ECO:0000256" key="1">
    <source>
        <dbReference type="ARBA" id="ARBA00022969"/>
    </source>
</evidence>
<dbReference type="Pfam" id="PF04545">
    <property type="entry name" value="Sigma70_r4"/>
    <property type="match status" value="1"/>
</dbReference>
<dbReference type="InterPro" id="IPR000943">
    <property type="entry name" value="RNA_pol_sigma70"/>
</dbReference>
<keyword evidence="8" id="KW-1185">Reference proteome</keyword>
<dbReference type="Gene3D" id="1.10.10.10">
    <property type="entry name" value="Winged helix-like DNA-binding domain superfamily/Winged helix DNA-binding domain"/>
    <property type="match status" value="2"/>
</dbReference>
<dbReference type="InterPro" id="IPR013325">
    <property type="entry name" value="RNA_pol_sigma_r2"/>
</dbReference>
<dbReference type="NCBIfam" id="TIGR02980">
    <property type="entry name" value="SigBFG"/>
    <property type="match status" value="1"/>
</dbReference>
<dbReference type="SUPFAM" id="SSF88659">
    <property type="entry name" value="Sigma3 and sigma4 domains of RNA polymerase sigma factors"/>
    <property type="match status" value="2"/>
</dbReference>
<dbReference type="RefSeq" id="WP_186982520.1">
    <property type="nucleotide sequence ID" value="NZ_JACOQH010000008.1"/>
</dbReference>
<keyword evidence="4" id="KW-0238">DNA-binding</keyword>
<evidence type="ECO:0000256" key="4">
    <source>
        <dbReference type="ARBA" id="ARBA00023125"/>
    </source>
</evidence>
<accession>A0ABR7IC94</accession>
<dbReference type="Gene3D" id="1.20.120.1810">
    <property type="match status" value="1"/>
</dbReference>
<dbReference type="PANTHER" id="PTHR30603:SF19">
    <property type="entry name" value="RNA POLYMERASE SIGMA-F FACTOR"/>
    <property type="match status" value="1"/>
</dbReference>
<dbReference type="PROSITE" id="PS00715">
    <property type="entry name" value="SIGMA70_1"/>
    <property type="match status" value="1"/>
</dbReference>
<dbReference type="EMBL" id="JACOQH010000008">
    <property type="protein sequence ID" value="MBC5754559.1"/>
    <property type="molecule type" value="Genomic_DNA"/>
</dbReference>
<proteinExistence type="predicted"/>
<reference evidence="7 8" key="1">
    <citation type="submission" date="2020-08" db="EMBL/GenBank/DDBJ databases">
        <title>Genome public.</title>
        <authorList>
            <person name="Liu C."/>
            <person name="Sun Q."/>
        </authorList>
    </citation>
    <scope>NUCLEOTIDE SEQUENCE [LARGE SCALE GENOMIC DNA]</scope>
    <source>
        <strain evidence="7 8">BX0805</strain>
    </source>
</reference>
<evidence type="ECO:0000256" key="5">
    <source>
        <dbReference type="ARBA" id="ARBA00023163"/>
    </source>
</evidence>
<name>A0ABR7IC94_9FIRM</name>
<keyword evidence="3" id="KW-0731">Sigma factor</keyword>
<dbReference type="InterPro" id="IPR013324">
    <property type="entry name" value="RNA_pol_sigma_r3/r4-like"/>
</dbReference>
<dbReference type="SUPFAM" id="SSF88946">
    <property type="entry name" value="Sigma2 domain of RNA polymerase sigma factors"/>
    <property type="match status" value="1"/>
</dbReference>
<evidence type="ECO:0000259" key="6">
    <source>
        <dbReference type="PROSITE" id="PS00715"/>
    </source>
</evidence>
<evidence type="ECO:0000313" key="7">
    <source>
        <dbReference type="EMBL" id="MBC5754559.1"/>
    </source>
</evidence>
<dbReference type="CDD" id="cd06171">
    <property type="entry name" value="Sigma70_r4"/>
    <property type="match status" value="1"/>
</dbReference>
<dbReference type="PRINTS" id="PR00046">
    <property type="entry name" value="SIGMA70FCT"/>
</dbReference>
<dbReference type="InterPro" id="IPR007627">
    <property type="entry name" value="RNA_pol_sigma70_r2"/>
</dbReference>
<dbReference type="NCBIfam" id="TIGR02937">
    <property type="entry name" value="sigma70-ECF"/>
    <property type="match status" value="1"/>
</dbReference>
<evidence type="ECO:0000313" key="8">
    <source>
        <dbReference type="Proteomes" id="UP000621540"/>
    </source>
</evidence>
<feature type="domain" description="RNA polymerase sigma-70" evidence="6">
    <location>
        <begin position="46"/>
        <end position="59"/>
    </location>
</feature>
<dbReference type="InterPro" id="IPR007630">
    <property type="entry name" value="RNA_pol_sigma70_r4"/>
</dbReference>
<protein>
    <submittedName>
        <fullName evidence="7">SigB/SigF/SigG family RNA polymerase sigma factor</fullName>
    </submittedName>
</protein>
<keyword evidence="5" id="KW-0804">Transcription</keyword>
<evidence type="ECO:0000256" key="3">
    <source>
        <dbReference type="ARBA" id="ARBA00023082"/>
    </source>
</evidence>
<sequence length="253" mass="28067">MEQVAELIKKSQAGDRQARDKLIADNLGLVYSVVARFAGRGHDREELVQIGSIGLIKAIDKFDCSYEVKFSTYAVPVICGEIRRFLRDDGPIKVSRSLKENAWKIRQAQRELAQELGREATIEEVSKKTGIDREDIVMALDAAVEVESIYKTVYQSDGNEIFLVDQVVSGQGGSVGCAAGSGTGEDETARLLNELVVKELLDGLSAEEQTLIRLRYFEDKTQTVVAQALGVNQVKVSRMEKKILLSMRKKLTQ</sequence>
<dbReference type="Proteomes" id="UP000621540">
    <property type="component" value="Unassembled WGS sequence"/>
</dbReference>
<keyword evidence="2" id="KW-0805">Transcription regulation</keyword>
<dbReference type="InterPro" id="IPR050239">
    <property type="entry name" value="Sigma-70_RNA_pol_init_factors"/>
</dbReference>
<comment type="caution">
    <text evidence="7">The sequence shown here is derived from an EMBL/GenBank/DDBJ whole genome shotgun (WGS) entry which is preliminary data.</text>
</comment>
<keyword evidence="1" id="KW-0749">Sporulation</keyword>
<evidence type="ECO:0000256" key="2">
    <source>
        <dbReference type="ARBA" id="ARBA00023015"/>
    </source>
</evidence>
<dbReference type="PANTHER" id="PTHR30603">
    <property type="entry name" value="RNA POLYMERASE SIGMA FACTOR RPO"/>
    <property type="match status" value="1"/>
</dbReference>
<organism evidence="7 8">
    <name type="scientific">Roseburia yibonii</name>
    <dbReference type="NCBI Taxonomy" id="2763063"/>
    <lineage>
        <taxon>Bacteria</taxon>
        <taxon>Bacillati</taxon>
        <taxon>Bacillota</taxon>
        <taxon>Clostridia</taxon>
        <taxon>Lachnospirales</taxon>
        <taxon>Lachnospiraceae</taxon>
        <taxon>Roseburia</taxon>
    </lineage>
</organism>
<dbReference type="InterPro" id="IPR014322">
    <property type="entry name" value="RNA_pol_sigma-B/F/G"/>
</dbReference>
<gene>
    <name evidence="7" type="ORF">H8Z76_11130</name>
</gene>
<dbReference type="InterPro" id="IPR014284">
    <property type="entry name" value="RNA_pol_sigma-70_dom"/>
</dbReference>
<dbReference type="Pfam" id="PF04542">
    <property type="entry name" value="Sigma70_r2"/>
    <property type="match status" value="1"/>
</dbReference>